<feature type="region of interest" description="Disordered" evidence="1">
    <location>
        <begin position="84"/>
        <end position="121"/>
    </location>
</feature>
<feature type="chain" id="PRO_5004195989" description="Secreted protein" evidence="2">
    <location>
        <begin position="32"/>
        <end position="121"/>
    </location>
</feature>
<evidence type="ECO:0008006" key="5">
    <source>
        <dbReference type="Google" id="ProtNLM"/>
    </source>
</evidence>
<reference evidence="3 4" key="1">
    <citation type="journal article" date="2011" name="Stand. Genomic Sci.">
        <title>Complete genome sequence of the halophilic and highly halotolerant Chromohalobacter salexigens type strain (1H11(T)).</title>
        <authorList>
            <person name="Copeland A."/>
            <person name="O'Connor K."/>
            <person name="Lucas S."/>
            <person name="Lapidus A."/>
            <person name="Berry K.W."/>
            <person name="Detter J.C."/>
            <person name="Del Rio T.G."/>
            <person name="Hammon N."/>
            <person name="Dalin E."/>
            <person name="Tice H."/>
            <person name="Pitluck S."/>
            <person name="Bruce D."/>
            <person name="Goodwin L."/>
            <person name="Han C."/>
            <person name="Tapia R."/>
            <person name="Saunders E."/>
            <person name="Schmutz J."/>
            <person name="Brettin T."/>
            <person name="Larimer F."/>
            <person name="Land M."/>
            <person name="Hauser L."/>
            <person name="Vargas C."/>
            <person name="Nieto J.J."/>
            <person name="Kyrpides N.C."/>
            <person name="Ivanova N."/>
            <person name="Goker M."/>
            <person name="Klenk H.P."/>
            <person name="Csonka L.N."/>
            <person name="Woyke T."/>
        </authorList>
    </citation>
    <scope>NUCLEOTIDE SEQUENCE [LARGE SCALE GENOMIC DNA]</scope>
    <source>
        <strain evidence="4">ATCC BAA-138 / DSM 3043 / CIP 106854 / NCIMB 13768 / 1H11</strain>
    </source>
</reference>
<sequence>MATRGKRRYVRLLVRMSVAAVGMALTLSAVAGDVRVYDPDSGRLLPLESQRSDPGWRHDRQHVPDRHWQRDHEVIVRPEIHLRGMAPNPSTEARPDVPDGNRVCRDDEGTTTWSTRPMPCD</sequence>
<gene>
    <name evidence="3" type="ordered locus">Csal_2768</name>
</gene>
<dbReference type="OrthoDB" id="9853180at2"/>
<evidence type="ECO:0000313" key="3">
    <source>
        <dbReference type="EMBL" id="ABE60115.1"/>
    </source>
</evidence>
<dbReference type="Proteomes" id="UP000000239">
    <property type="component" value="Chromosome"/>
</dbReference>
<dbReference type="GeneID" id="95335465"/>
<dbReference type="KEGG" id="csa:Csal_2768"/>
<evidence type="ECO:0000256" key="1">
    <source>
        <dbReference type="SAM" id="MobiDB-lite"/>
    </source>
</evidence>
<evidence type="ECO:0000256" key="2">
    <source>
        <dbReference type="SAM" id="SignalP"/>
    </source>
</evidence>
<evidence type="ECO:0000313" key="4">
    <source>
        <dbReference type="Proteomes" id="UP000000239"/>
    </source>
</evidence>
<dbReference type="STRING" id="290398.Csal_2768"/>
<keyword evidence="2" id="KW-0732">Signal</keyword>
<keyword evidence="4" id="KW-1185">Reference proteome</keyword>
<feature type="signal peptide" evidence="2">
    <location>
        <begin position="1"/>
        <end position="31"/>
    </location>
</feature>
<name>Q1QTU3_CHRI1</name>
<dbReference type="HOGENOM" id="CLU_2033926_0_0_6"/>
<dbReference type="AlphaFoldDB" id="Q1QTU3"/>
<protein>
    <recommendedName>
        <fullName evidence="5">Secreted protein</fullName>
    </recommendedName>
</protein>
<dbReference type="EMBL" id="CP000285">
    <property type="protein sequence ID" value="ABE60115.1"/>
    <property type="molecule type" value="Genomic_DNA"/>
</dbReference>
<organism evidence="3 4">
    <name type="scientific">Chromohalobacter israelensis (strain ATCC BAA-138 / DSM 3043 / CIP 106854 / NCIMB 13768 / 1H11)</name>
    <name type="common">Chromohalobacter salexigens</name>
    <dbReference type="NCBI Taxonomy" id="290398"/>
    <lineage>
        <taxon>Bacteria</taxon>
        <taxon>Pseudomonadati</taxon>
        <taxon>Pseudomonadota</taxon>
        <taxon>Gammaproteobacteria</taxon>
        <taxon>Oceanospirillales</taxon>
        <taxon>Halomonadaceae</taxon>
        <taxon>Chromohalobacter</taxon>
    </lineage>
</organism>
<accession>Q1QTU3</accession>
<proteinExistence type="predicted"/>
<dbReference type="RefSeq" id="WP_011508061.1">
    <property type="nucleotide sequence ID" value="NC_007963.1"/>
</dbReference>
<feature type="compositionally biased region" description="Basic and acidic residues" evidence="1">
    <location>
        <begin position="93"/>
        <end position="108"/>
    </location>
</feature>